<keyword evidence="1" id="KW-0472">Membrane</keyword>
<feature type="transmembrane region" description="Helical" evidence="1">
    <location>
        <begin position="102"/>
        <end position="127"/>
    </location>
</feature>
<dbReference type="EMBL" id="CP020991">
    <property type="protein sequence ID" value="AUO18594.1"/>
    <property type="molecule type" value="Genomic_DNA"/>
</dbReference>
<evidence type="ECO:0000313" key="2">
    <source>
        <dbReference type="EMBL" id="AUO18594.1"/>
    </source>
</evidence>
<dbReference type="RefSeq" id="WP_102364885.1">
    <property type="nucleotide sequence ID" value="NZ_CP020991.1"/>
</dbReference>
<dbReference type="AlphaFoldDB" id="A0A2K9P001"/>
<evidence type="ECO:0008006" key="4">
    <source>
        <dbReference type="Google" id="ProtNLM"/>
    </source>
</evidence>
<feature type="transmembrane region" description="Helical" evidence="1">
    <location>
        <begin position="52"/>
        <end position="71"/>
    </location>
</feature>
<accession>A0A2K9P001</accession>
<evidence type="ECO:0000313" key="3">
    <source>
        <dbReference type="Proteomes" id="UP000235589"/>
    </source>
</evidence>
<dbReference type="PANTHER" id="PTHR41324">
    <property type="entry name" value="MEMBRANE PROTEIN-RELATED"/>
    <property type="match status" value="1"/>
</dbReference>
<dbReference type="KEGG" id="mpec:B9O19_00410"/>
<dbReference type="InterPro" id="IPR018710">
    <property type="entry name" value="DUF2232"/>
</dbReference>
<protein>
    <recommendedName>
        <fullName evidence="4">DUF2232 domain-containing protein</fullName>
    </recommendedName>
</protein>
<gene>
    <name evidence="2" type="ORF">B9O19_00410</name>
</gene>
<sequence>MKKVTARAVCEGAIVAALTVLLMFMGIYVPVFRTLAMFVCGIPLAYLMIRQGVYISAASFIASLLLIFIVTGDIISGPLSGLITLLPGLVIGYCMSHNCRYYVTLASGIAAVLFGLVLDVMILNVMAGGENGIAGMLDETINSVQGAMNTYISSVENSADMGNIVSEALKQTKEIILTYFPTILVVAASVMGYIITSLCIFFMKRFRVKNYEYVRFYMIKVPKSLSVVTVLLMIVSFMSNDSSIYTLALKNVVAVLSFVLVIDGLSLVDFSLRKKFRSGYSRFGIYLLILILGYFFISIIFYILMFAGMLDANIDIRMLKKAGDDSES</sequence>
<keyword evidence="1" id="KW-0812">Transmembrane</keyword>
<feature type="transmembrane region" description="Helical" evidence="1">
    <location>
        <begin position="252"/>
        <end position="272"/>
    </location>
</feature>
<dbReference type="GeneID" id="98061838"/>
<evidence type="ECO:0000256" key="1">
    <source>
        <dbReference type="SAM" id="Phobius"/>
    </source>
</evidence>
<dbReference type="Proteomes" id="UP000235589">
    <property type="component" value="Chromosome"/>
</dbReference>
<dbReference type="PANTHER" id="PTHR41324:SF1">
    <property type="entry name" value="DUF2232 DOMAIN-CONTAINING PROTEIN"/>
    <property type="match status" value="1"/>
</dbReference>
<reference evidence="2 3" key="1">
    <citation type="submission" date="2017-04" db="EMBL/GenBank/DDBJ databases">
        <title>Monoglobus pectinilyticus 14 draft genome.</title>
        <authorList>
            <person name="Kim C."/>
            <person name="Rosendale D.I."/>
            <person name="Kelly W.J."/>
            <person name="Tannock G.W."/>
            <person name="Patchett M.L."/>
            <person name="Jordens J.Z."/>
        </authorList>
    </citation>
    <scope>NUCLEOTIDE SEQUENCE [LARGE SCALE GENOMIC DNA]</scope>
    <source>
        <strain evidence="2 3">14</strain>
    </source>
</reference>
<keyword evidence="1" id="KW-1133">Transmembrane helix</keyword>
<feature type="transmembrane region" description="Helical" evidence="1">
    <location>
        <begin position="284"/>
        <end position="310"/>
    </location>
</feature>
<dbReference type="Pfam" id="PF09991">
    <property type="entry name" value="DUF2232"/>
    <property type="match status" value="1"/>
</dbReference>
<name>A0A2K9P001_9FIRM</name>
<organism evidence="2 3">
    <name type="scientific">Monoglobus pectinilyticus</name>
    <dbReference type="NCBI Taxonomy" id="1981510"/>
    <lineage>
        <taxon>Bacteria</taxon>
        <taxon>Bacillati</taxon>
        <taxon>Bacillota</taxon>
        <taxon>Clostridia</taxon>
        <taxon>Monoglobales</taxon>
        <taxon>Monoglobaceae</taxon>
        <taxon>Monoglobus</taxon>
    </lineage>
</organism>
<feature type="transmembrane region" description="Helical" evidence="1">
    <location>
        <begin position="224"/>
        <end position="240"/>
    </location>
</feature>
<feature type="transmembrane region" description="Helical" evidence="1">
    <location>
        <begin position="12"/>
        <end position="31"/>
    </location>
</feature>
<feature type="transmembrane region" description="Helical" evidence="1">
    <location>
        <begin position="77"/>
        <end position="95"/>
    </location>
</feature>
<keyword evidence="3" id="KW-1185">Reference proteome</keyword>
<feature type="transmembrane region" description="Helical" evidence="1">
    <location>
        <begin position="179"/>
        <end position="203"/>
    </location>
</feature>
<proteinExistence type="predicted"/>